<comment type="caution">
    <text evidence="2">The sequence shown here is derived from an EMBL/GenBank/DDBJ whole genome shotgun (WGS) entry which is preliminary data.</text>
</comment>
<evidence type="ECO:0000313" key="2">
    <source>
        <dbReference type="EMBL" id="MBE9106207.1"/>
    </source>
</evidence>
<organism evidence="2 3">
    <name type="scientific">Nostoc cf. edaphicum LEGE 07299</name>
    <dbReference type="NCBI Taxonomy" id="2777974"/>
    <lineage>
        <taxon>Bacteria</taxon>
        <taxon>Bacillati</taxon>
        <taxon>Cyanobacteriota</taxon>
        <taxon>Cyanophyceae</taxon>
        <taxon>Nostocales</taxon>
        <taxon>Nostocaceae</taxon>
        <taxon>Nostoc</taxon>
    </lineage>
</organism>
<dbReference type="InterPro" id="IPR051932">
    <property type="entry name" value="Bact_StressResp_Reg"/>
</dbReference>
<feature type="domain" description="STAS" evidence="1">
    <location>
        <begin position="2"/>
        <end position="113"/>
    </location>
</feature>
<dbReference type="EMBL" id="JADEXF010000473">
    <property type="protein sequence ID" value="MBE9106207.1"/>
    <property type="molecule type" value="Genomic_DNA"/>
</dbReference>
<sequence length="137" mass="15052">MERIPILKMGNFLLVTIQVDMHDRLAITLQEDLTNRITQTHAHGVLIDISGLEIVDSFIGRVLANIARMSWVLDAETVVVGMQPAVAITLVELGLSLTGIRTALNVEKGMALLRSSLNETTNQTTATKWRADDDAED</sequence>
<dbReference type="CDD" id="cd07041">
    <property type="entry name" value="STAS_RsbR_RsbS_like"/>
    <property type="match status" value="1"/>
</dbReference>
<dbReference type="Proteomes" id="UP000647836">
    <property type="component" value="Unassembled WGS sequence"/>
</dbReference>
<dbReference type="Gene3D" id="3.30.750.24">
    <property type="entry name" value="STAS domain"/>
    <property type="match status" value="1"/>
</dbReference>
<dbReference type="RefSeq" id="WP_194044945.1">
    <property type="nucleotide sequence ID" value="NZ_JADEXF010000473.1"/>
</dbReference>
<gene>
    <name evidence="2" type="ORF">IQ229_15060</name>
</gene>
<dbReference type="Pfam" id="PF01740">
    <property type="entry name" value="STAS"/>
    <property type="match status" value="1"/>
</dbReference>
<evidence type="ECO:0000259" key="1">
    <source>
        <dbReference type="PROSITE" id="PS50801"/>
    </source>
</evidence>
<keyword evidence="3" id="KW-1185">Reference proteome</keyword>
<dbReference type="PANTHER" id="PTHR33745:SF1">
    <property type="entry name" value="RSBT ANTAGONIST PROTEIN RSBS"/>
    <property type="match status" value="1"/>
</dbReference>
<dbReference type="SUPFAM" id="SSF52091">
    <property type="entry name" value="SpoIIaa-like"/>
    <property type="match status" value="1"/>
</dbReference>
<accession>A0ABR9U0M0</accession>
<dbReference type="PANTHER" id="PTHR33745">
    <property type="entry name" value="RSBT ANTAGONIST PROTEIN RSBS-RELATED"/>
    <property type="match status" value="1"/>
</dbReference>
<reference evidence="2 3" key="1">
    <citation type="submission" date="2020-10" db="EMBL/GenBank/DDBJ databases">
        <authorList>
            <person name="Castelo-Branco R."/>
            <person name="Eusebio N."/>
            <person name="Adriana R."/>
            <person name="Vieira A."/>
            <person name="Brugerolle De Fraissinette N."/>
            <person name="Rezende De Castro R."/>
            <person name="Schneider M.P."/>
            <person name="Vasconcelos V."/>
            <person name="Leao P.N."/>
        </authorList>
    </citation>
    <scope>NUCLEOTIDE SEQUENCE [LARGE SCALE GENOMIC DNA]</scope>
    <source>
        <strain evidence="2 3">LEGE 07299</strain>
    </source>
</reference>
<protein>
    <submittedName>
        <fullName evidence="2">STAS domain-containing protein</fullName>
    </submittedName>
</protein>
<evidence type="ECO:0000313" key="3">
    <source>
        <dbReference type="Proteomes" id="UP000647836"/>
    </source>
</evidence>
<name>A0ABR9U0M0_9NOSO</name>
<proteinExistence type="predicted"/>
<dbReference type="PROSITE" id="PS50801">
    <property type="entry name" value="STAS"/>
    <property type="match status" value="1"/>
</dbReference>
<dbReference type="InterPro" id="IPR036513">
    <property type="entry name" value="STAS_dom_sf"/>
</dbReference>
<dbReference type="InterPro" id="IPR002645">
    <property type="entry name" value="STAS_dom"/>
</dbReference>